<dbReference type="PANTHER" id="PTHR21198">
    <property type="entry name" value="GLUTAMATE RACEMASE"/>
    <property type="match status" value="1"/>
</dbReference>
<keyword evidence="1" id="KW-0413">Isomerase</keyword>
<gene>
    <name evidence="2" type="ORF">M3P21_13450</name>
</gene>
<evidence type="ECO:0000313" key="2">
    <source>
        <dbReference type="EMBL" id="MCL6284535.1"/>
    </source>
</evidence>
<dbReference type="Pfam" id="PF01177">
    <property type="entry name" value="Asp_Glu_race"/>
    <property type="match status" value="1"/>
</dbReference>
<dbReference type="PANTHER" id="PTHR21198:SF7">
    <property type="entry name" value="ASPARTATE-GLUTAMATE RACEMASE FAMILY"/>
    <property type="match status" value="1"/>
</dbReference>
<dbReference type="Gene3D" id="3.40.50.1860">
    <property type="match status" value="2"/>
</dbReference>
<dbReference type="EMBL" id="JAMFMB010000016">
    <property type="protein sequence ID" value="MCL6284535.1"/>
    <property type="molecule type" value="Genomic_DNA"/>
</dbReference>
<evidence type="ECO:0000313" key="3">
    <source>
        <dbReference type="Proteomes" id="UP001203880"/>
    </source>
</evidence>
<protein>
    <submittedName>
        <fullName evidence="2">Aspartate/glutamate racemase family protein</fullName>
    </submittedName>
</protein>
<organism evidence="2 3">
    <name type="scientific">Ruegeria spongiae</name>
    <dbReference type="NCBI Taxonomy" id="2942209"/>
    <lineage>
        <taxon>Bacteria</taxon>
        <taxon>Pseudomonadati</taxon>
        <taxon>Pseudomonadota</taxon>
        <taxon>Alphaproteobacteria</taxon>
        <taxon>Rhodobacterales</taxon>
        <taxon>Roseobacteraceae</taxon>
        <taxon>Ruegeria</taxon>
    </lineage>
</organism>
<evidence type="ECO:0000256" key="1">
    <source>
        <dbReference type="ARBA" id="ARBA00023235"/>
    </source>
</evidence>
<dbReference type="SUPFAM" id="SSF53681">
    <property type="entry name" value="Aspartate/glutamate racemase"/>
    <property type="match status" value="2"/>
</dbReference>
<comment type="caution">
    <text evidence="2">The sequence shown here is derived from an EMBL/GenBank/DDBJ whole genome shotgun (WGS) entry which is preliminary data.</text>
</comment>
<accession>A0ABT0Q3Y9</accession>
<dbReference type="RefSeq" id="WP_249710602.1">
    <property type="nucleotide sequence ID" value="NZ_JAMFMB010000016.1"/>
</dbReference>
<keyword evidence="3" id="KW-1185">Reference proteome</keyword>
<reference evidence="2" key="1">
    <citation type="submission" date="2022-05" db="EMBL/GenBank/DDBJ databases">
        <authorList>
            <person name="Park J.-S."/>
        </authorList>
    </citation>
    <scope>NUCLEOTIDE SEQUENCE</scope>
    <source>
        <strain evidence="2">2012CJ41-6</strain>
    </source>
</reference>
<name>A0ABT0Q3Y9_9RHOB</name>
<sequence>MKKIGIVGGVGWASTVDYYRALCQGAGRFFAARGAGSPLPVPPMSVESVTQAKTRALRGTPGDEASWARFDAVFREALRNLERAGCDFALIASNTPHARLHAIRKGVTIPILSIFDAAALATAATGAQSALVLGTSVTMQARDYAQTLSTQGIAANAPLPDPEIAEMQAMIDEEFYGGASVTARQRLLRFCNRHAKPGTAILLACTELPLAWPDHLDDVSFEADGHLFVNPSAAHVAAALDLALEEELATG</sequence>
<proteinExistence type="predicted"/>
<dbReference type="Proteomes" id="UP001203880">
    <property type="component" value="Unassembled WGS sequence"/>
</dbReference>
<dbReference type="InterPro" id="IPR015942">
    <property type="entry name" value="Asp/Glu/hydantoin_racemase"/>
</dbReference>
<dbReference type="InterPro" id="IPR001920">
    <property type="entry name" value="Asp/Glu_race"/>
</dbReference>